<comment type="caution">
    <text evidence="1">The sequence shown here is derived from an EMBL/GenBank/DDBJ whole genome shotgun (WGS) entry which is preliminary data.</text>
</comment>
<organism evidence="1">
    <name type="scientific">Hexamita inflata</name>
    <dbReference type="NCBI Taxonomy" id="28002"/>
    <lineage>
        <taxon>Eukaryota</taxon>
        <taxon>Metamonada</taxon>
        <taxon>Diplomonadida</taxon>
        <taxon>Hexamitidae</taxon>
        <taxon>Hexamitinae</taxon>
        <taxon>Hexamita</taxon>
    </lineage>
</organism>
<accession>A0AA86UVK3</accession>
<sequence>MIDLQLLVSQFIELLNMVYNQNFIMLEHAVKYFKQLSYEQKRHFAAQWTELDKLIGLGQKHIVQRQEKKTFSYTYIICSQIIKNVTEYAQQCYNENIQHLTFQNQQQFCNYIIFQTIQYFDLNNNSLYNLKQIKLALREYIMNQIYEILQQEQSGTSHTDSQLDDDYGYYDDGWR</sequence>
<reference evidence="1" key="1">
    <citation type="submission" date="2023-06" db="EMBL/GenBank/DDBJ databases">
        <authorList>
            <person name="Kurt Z."/>
        </authorList>
    </citation>
    <scope>NUCLEOTIDE SEQUENCE</scope>
</reference>
<evidence type="ECO:0000313" key="3">
    <source>
        <dbReference type="Proteomes" id="UP001642409"/>
    </source>
</evidence>
<dbReference type="AlphaFoldDB" id="A0AA86UVK3"/>
<gene>
    <name evidence="1" type="ORF">HINF_LOCUS54016</name>
    <name evidence="2" type="ORF">HINF_LOCUS63666</name>
</gene>
<dbReference type="EMBL" id="CAXDID020000401">
    <property type="protein sequence ID" value="CAL6087479.1"/>
    <property type="molecule type" value="Genomic_DNA"/>
</dbReference>
<protein>
    <submittedName>
        <fullName evidence="2">Hypothetical_protein</fullName>
    </submittedName>
</protein>
<reference evidence="2 3" key="2">
    <citation type="submission" date="2024-07" db="EMBL/GenBank/DDBJ databases">
        <authorList>
            <person name="Akdeniz Z."/>
        </authorList>
    </citation>
    <scope>NUCLEOTIDE SEQUENCE [LARGE SCALE GENOMIC DNA]</scope>
</reference>
<keyword evidence="3" id="KW-1185">Reference proteome</keyword>
<evidence type="ECO:0000313" key="2">
    <source>
        <dbReference type="EMBL" id="CAL6087479.1"/>
    </source>
</evidence>
<dbReference type="Proteomes" id="UP001642409">
    <property type="component" value="Unassembled WGS sequence"/>
</dbReference>
<proteinExistence type="predicted"/>
<evidence type="ECO:0000313" key="1">
    <source>
        <dbReference type="EMBL" id="CAI9966371.1"/>
    </source>
</evidence>
<dbReference type="EMBL" id="CATOUU010001006">
    <property type="protein sequence ID" value="CAI9966371.1"/>
    <property type="molecule type" value="Genomic_DNA"/>
</dbReference>
<name>A0AA86UVK3_9EUKA</name>